<dbReference type="PROSITE" id="PS51165">
    <property type="entry name" value="THUMP"/>
    <property type="match status" value="1"/>
</dbReference>
<dbReference type="GO" id="GO:0032259">
    <property type="term" value="P:methylation"/>
    <property type="evidence" value="ECO:0007669"/>
    <property type="project" value="UniProtKB-KW"/>
</dbReference>
<dbReference type="PANTHER" id="PTHR47313:SF1">
    <property type="entry name" value="RIBOSOMAL RNA LARGE SUBUNIT METHYLTRANSFERASE K_L"/>
    <property type="match status" value="1"/>
</dbReference>
<dbReference type="Proteomes" id="UP001057025">
    <property type="component" value="Chromosome"/>
</dbReference>
<dbReference type="Gene3D" id="3.40.50.150">
    <property type="entry name" value="Vaccinia Virus protein VP39"/>
    <property type="match status" value="1"/>
</dbReference>
<evidence type="ECO:0000256" key="2">
    <source>
        <dbReference type="ARBA" id="ARBA00022679"/>
    </source>
</evidence>
<dbReference type="InterPro" id="IPR002052">
    <property type="entry name" value="DNA_methylase_N6_adenine_CS"/>
</dbReference>
<evidence type="ECO:0000256" key="1">
    <source>
        <dbReference type="ARBA" id="ARBA00022603"/>
    </source>
</evidence>
<dbReference type="RefSeq" id="WP_252796812.1">
    <property type="nucleotide sequence ID" value="NZ_CP097118.1"/>
</dbReference>
<evidence type="ECO:0000313" key="5">
    <source>
        <dbReference type="EMBL" id="USS87514.1"/>
    </source>
</evidence>
<dbReference type="GO" id="GO:0008168">
    <property type="term" value="F:methyltransferase activity"/>
    <property type="evidence" value="ECO:0007669"/>
    <property type="project" value="UniProtKB-KW"/>
</dbReference>
<organism evidence="5 6">
    <name type="scientific">Fructilactobacillus hinvesii</name>
    <dbReference type="NCBI Taxonomy" id="2940300"/>
    <lineage>
        <taxon>Bacteria</taxon>
        <taxon>Bacillati</taxon>
        <taxon>Bacillota</taxon>
        <taxon>Bacilli</taxon>
        <taxon>Lactobacillales</taxon>
        <taxon>Lactobacillaceae</taxon>
        <taxon>Fructilactobacillus</taxon>
    </lineage>
</organism>
<sequence>MQEFKLMATCAAGIESVTATELKQLGYEVQVLNGMVLFSGTIADVITTNLWLRSADRIKIIVGEFEANTFDELFEGTKALAWENLIPMDGQFPVSGRSKKSTLHSVPDVQAITKKAIATKLAAFYHRRTRLPETGGLYPLEVRINKNHVLELLDTTGPSLFKRGYRVAKGEAPLKENMAAALVLLTNWHPATMPFLDPMCGSGTIPIEAAMIARNIAPGSKRSFAFEAWDWVSSDLVQSMRTDALGAANNEGDLQIQASDVNGEMINHAKVNAQEMGLLHDIHFKQLAVQDFHTTATDGVVVTNPPYGQRLGDREAATKLYQDLGTVFRPLTTWSKYYLTSDLNFEKAYGAKATKRRKLYNGQIRTDYFQYWGHKD</sequence>
<dbReference type="PROSITE" id="PS01261">
    <property type="entry name" value="UPF0020"/>
    <property type="match status" value="1"/>
</dbReference>
<dbReference type="Pfam" id="PF22020">
    <property type="entry name" value="RlmL_1st"/>
    <property type="match status" value="1"/>
</dbReference>
<dbReference type="PROSITE" id="PS00092">
    <property type="entry name" value="N6_MTASE"/>
    <property type="match status" value="1"/>
</dbReference>
<dbReference type="SUPFAM" id="SSF53335">
    <property type="entry name" value="S-adenosyl-L-methionine-dependent methyltransferases"/>
    <property type="match status" value="1"/>
</dbReference>
<dbReference type="PANTHER" id="PTHR47313">
    <property type="entry name" value="RIBOSOMAL RNA LARGE SUBUNIT METHYLTRANSFERASE K/L"/>
    <property type="match status" value="1"/>
</dbReference>
<dbReference type="EMBL" id="CP097118">
    <property type="protein sequence ID" value="USS87514.1"/>
    <property type="molecule type" value="Genomic_DNA"/>
</dbReference>
<dbReference type="Pfam" id="PF02926">
    <property type="entry name" value="THUMP"/>
    <property type="match status" value="1"/>
</dbReference>
<dbReference type="Pfam" id="PF01170">
    <property type="entry name" value="UPF0020"/>
    <property type="match status" value="1"/>
</dbReference>
<dbReference type="InterPro" id="IPR000241">
    <property type="entry name" value="RlmKL-like_Mtase"/>
</dbReference>
<dbReference type="InterPro" id="IPR053943">
    <property type="entry name" value="RlmKL-like_Mtase_CS"/>
</dbReference>
<reference evidence="5" key="1">
    <citation type="submission" date="2022-05" db="EMBL/GenBank/DDBJ databases">
        <authorList>
            <person name="Oliphant S.A."/>
            <person name="Watson-Haigh N.S."/>
            <person name="Sumby K.M."/>
            <person name="Gardner J.M."/>
            <person name="Jiranek V."/>
        </authorList>
    </citation>
    <scope>NUCLEOTIDE SEQUENCE</scope>
    <source>
        <strain evidence="5">KI11_C11</strain>
    </source>
</reference>
<feature type="domain" description="THUMP" evidence="4">
    <location>
        <begin position="44"/>
        <end position="155"/>
    </location>
</feature>
<gene>
    <name evidence="5" type="ORF">M3M39_05165</name>
</gene>
<proteinExistence type="predicted"/>
<keyword evidence="6" id="KW-1185">Reference proteome</keyword>
<keyword evidence="3" id="KW-0694">RNA-binding</keyword>
<dbReference type="Gene3D" id="3.30.2130.30">
    <property type="match status" value="1"/>
</dbReference>
<accession>A0ABY5BUT7</accession>
<dbReference type="CDD" id="cd11715">
    <property type="entry name" value="THUMP_AdoMetMT"/>
    <property type="match status" value="1"/>
</dbReference>
<evidence type="ECO:0000313" key="6">
    <source>
        <dbReference type="Proteomes" id="UP001057025"/>
    </source>
</evidence>
<dbReference type="InterPro" id="IPR054170">
    <property type="entry name" value="RlmL_1st"/>
</dbReference>
<keyword evidence="1 5" id="KW-0489">Methyltransferase</keyword>
<dbReference type="InterPro" id="IPR004114">
    <property type="entry name" value="THUMP_dom"/>
</dbReference>
<protein>
    <submittedName>
        <fullName evidence="5">Class I SAM-dependent RNA methyltransferase</fullName>
    </submittedName>
</protein>
<keyword evidence="2" id="KW-0808">Transferase</keyword>
<evidence type="ECO:0000256" key="3">
    <source>
        <dbReference type="PROSITE-ProRule" id="PRU00529"/>
    </source>
</evidence>
<evidence type="ECO:0000259" key="4">
    <source>
        <dbReference type="PROSITE" id="PS51165"/>
    </source>
</evidence>
<dbReference type="InterPro" id="IPR029063">
    <property type="entry name" value="SAM-dependent_MTases_sf"/>
</dbReference>
<name>A0ABY5BUT7_9LACO</name>